<gene>
    <name evidence="2" type="ORF">CEPIT_LOCUS20800</name>
    <name evidence="3" type="ORF">CEPIT_LOCUS42815</name>
</gene>
<feature type="compositionally biased region" description="Low complexity" evidence="1">
    <location>
        <begin position="281"/>
        <end position="307"/>
    </location>
</feature>
<dbReference type="Pfam" id="PF14223">
    <property type="entry name" value="Retrotran_gag_2"/>
    <property type="match status" value="1"/>
</dbReference>
<feature type="compositionally biased region" description="Gly residues" evidence="1">
    <location>
        <begin position="248"/>
        <end position="270"/>
    </location>
</feature>
<evidence type="ECO:0000313" key="2">
    <source>
        <dbReference type="EMBL" id="CAH9114648.1"/>
    </source>
</evidence>
<dbReference type="PANTHER" id="PTHR47481">
    <property type="match status" value="1"/>
</dbReference>
<name>A0AAV0GE15_9ASTE</name>
<dbReference type="EMBL" id="CAMAPF010000231">
    <property type="protein sequence ID" value="CAH9114648.1"/>
    <property type="molecule type" value="Genomic_DNA"/>
</dbReference>
<organism evidence="3 4">
    <name type="scientific">Cuscuta epithymum</name>
    <dbReference type="NCBI Taxonomy" id="186058"/>
    <lineage>
        <taxon>Eukaryota</taxon>
        <taxon>Viridiplantae</taxon>
        <taxon>Streptophyta</taxon>
        <taxon>Embryophyta</taxon>
        <taxon>Tracheophyta</taxon>
        <taxon>Spermatophyta</taxon>
        <taxon>Magnoliopsida</taxon>
        <taxon>eudicotyledons</taxon>
        <taxon>Gunneridae</taxon>
        <taxon>Pentapetalae</taxon>
        <taxon>asterids</taxon>
        <taxon>lamiids</taxon>
        <taxon>Solanales</taxon>
        <taxon>Convolvulaceae</taxon>
        <taxon>Cuscuteae</taxon>
        <taxon>Cuscuta</taxon>
        <taxon>Cuscuta subgen. Cuscuta</taxon>
    </lineage>
</organism>
<evidence type="ECO:0000313" key="4">
    <source>
        <dbReference type="Proteomes" id="UP001152523"/>
    </source>
</evidence>
<evidence type="ECO:0008006" key="5">
    <source>
        <dbReference type="Google" id="ProtNLM"/>
    </source>
</evidence>
<feature type="region of interest" description="Disordered" evidence="1">
    <location>
        <begin position="370"/>
        <end position="395"/>
    </location>
</feature>
<dbReference type="Proteomes" id="UP001152523">
    <property type="component" value="Unassembled WGS sequence"/>
</dbReference>
<dbReference type="PANTHER" id="PTHR47481:SF42">
    <property type="entry name" value="RHO GTPASE-ACTIVATING PROTEIN GACK-LIKE"/>
    <property type="match status" value="1"/>
</dbReference>
<protein>
    <recommendedName>
        <fullName evidence="5">Retrotransposon gag domain-containing protein</fullName>
    </recommendedName>
</protein>
<dbReference type="EMBL" id="CAMAPF010001096">
    <property type="protein sequence ID" value="CAH9146214.1"/>
    <property type="molecule type" value="Genomic_DNA"/>
</dbReference>
<comment type="caution">
    <text evidence="3">The sequence shown here is derived from an EMBL/GenBank/DDBJ whole genome shotgun (WGS) entry which is preliminary data.</text>
</comment>
<reference evidence="3" key="1">
    <citation type="submission" date="2022-07" db="EMBL/GenBank/DDBJ databases">
        <authorList>
            <person name="Macas J."/>
            <person name="Novak P."/>
            <person name="Neumann P."/>
        </authorList>
    </citation>
    <scope>NUCLEOTIDE SEQUENCE</scope>
</reference>
<accession>A0AAV0GE15</accession>
<evidence type="ECO:0000256" key="1">
    <source>
        <dbReference type="SAM" id="MobiDB-lite"/>
    </source>
</evidence>
<sequence length="395" mass="42826">MPGFNNSISFLSSLASQLAFSTPNVNNIVTTRLSEVEDYLPWRTQFESFLVSHSLLGILDGSIQPPSPTIIDLSRQEIPNTDYHHWLKIDQTVRSWLFATLARDVLMEVYDLKFSHLIWDRLQKRFMSACISRSVELKRLLSHVKKKDTQTMDQYLLEIKILADKLAAINSPVSARDLIEYAIIGLGRGYESLINNIDCMSGIPSLEDIRPILQAQEQRNLFFQAQESSSVPQAFVAAPASAARGAGPQRGGGQQRGPGGGRGPRGAGRARGGRGRGGRGSYPQQYGAAQPQHGGFPGQPAQGQPRPHVFSGNPGFPSVDSTYQYPPPPVVCQLCFSPGHSALHCSRFTASHTPALAALPTGENNDSVWYPDSGASAHMTPHEGHSNGGASSSGI</sequence>
<evidence type="ECO:0000313" key="3">
    <source>
        <dbReference type="EMBL" id="CAH9146214.1"/>
    </source>
</evidence>
<proteinExistence type="predicted"/>
<dbReference type="AlphaFoldDB" id="A0AAV0GE15"/>
<feature type="region of interest" description="Disordered" evidence="1">
    <location>
        <begin position="239"/>
        <end position="321"/>
    </location>
</feature>
<keyword evidence="4" id="KW-1185">Reference proteome</keyword>